<evidence type="ECO:0008006" key="3">
    <source>
        <dbReference type="Google" id="ProtNLM"/>
    </source>
</evidence>
<proteinExistence type="predicted"/>
<reference evidence="1 2" key="1">
    <citation type="submission" date="2018-06" db="EMBL/GenBank/DDBJ databases">
        <authorList>
            <consortium name="Pathogen Informatics"/>
            <person name="Doyle S."/>
        </authorList>
    </citation>
    <scope>NUCLEOTIDE SEQUENCE [LARGE SCALE GENOMIC DNA]</scope>
    <source>
        <strain evidence="1 2">NCTC11842</strain>
    </source>
</reference>
<gene>
    <name evidence="1" type="ORF">NCTC11842_00658</name>
</gene>
<evidence type="ECO:0000313" key="2">
    <source>
        <dbReference type="Proteomes" id="UP000250443"/>
    </source>
</evidence>
<name>A0A2X2E398_PSELU</name>
<protein>
    <recommendedName>
        <fullName evidence="3">RepA</fullName>
    </recommendedName>
</protein>
<dbReference type="EMBL" id="UAUF01000007">
    <property type="protein sequence ID" value="SPZ02539.1"/>
    <property type="molecule type" value="Genomic_DNA"/>
</dbReference>
<dbReference type="AlphaFoldDB" id="A0A2X2E398"/>
<evidence type="ECO:0000313" key="1">
    <source>
        <dbReference type="EMBL" id="SPZ02539.1"/>
    </source>
</evidence>
<sequence length="270" mass="30274">MFINRRTYVSRVNEGGNFCGHRPDAPRLHLARPTTLKSRPKILERLQESIRQYYRDPTRLPSLNAANSSARQQRSERREACLLALTVILEFTDLTSLRCGVPTRSGFVSLTIEYLATFTGLGLRRMERAIADLKKANLLTIAQPKQLQSDGTWRGLAAVKAVNKLLFSAFGLHKWLMHERERASQRLAKKAKENGTSLTGWARNKLLLSGAKKAVGTRSVVRKTTTRVVDPTKLAHIRLDLLMALRAANPGWSAAELNEETDKLLAQHGI</sequence>
<accession>A0A2X2E398</accession>
<dbReference type="Proteomes" id="UP000250443">
    <property type="component" value="Unassembled WGS sequence"/>
</dbReference>
<organism evidence="1 2">
    <name type="scientific">Pseudomonas luteola</name>
    <dbReference type="NCBI Taxonomy" id="47886"/>
    <lineage>
        <taxon>Bacteria</taxon>
        <taxon>Pseudomonadati</taxon>
        <taxon>Pseudomonadota</taxon>
        <taxon>Gammaproteobacteria</taxon>
        <taxon>Pseudomonadales</taxon>
        <taxon>Pseudomonadaceae</taxon>
        <taxon>Pseudomonas</taxon>
    </lineage>
</organism>